<dbReference type="Proteomes" id="UP001499951">
    <property type="component" value="Unassembled WGS sequence"/>
</dbReference>
<keyword evidence="1" id="KW-0378">Hydrolase</keyword>
<proteinExistence type="predicted"/>
<feature type="signal peptide" evidence="3">
    <location>
        <begin position="1"/>
        <end position="23"/>
    </location>
</feature>
<evidence type="ECO:0000256" key="2">
    <source>
        <dbReference type="SAM" id="MobiDB-lite"/>
    </source>
</evidence>
<evidence type="ECO:0000259" key="4">
    <source>
        <dbReference type="Pfam" id="PF00326"/>
    </source>
</evidence>
<dbReference type="Pfam" id="PF00326">
    <property type="entry name" value="Peptidase_S9"/>
    <property type="match status" value="1"/>
</dbReference>
<accession>A0ABP3Q287</accession>
<dbReference type="EMBL" id="BAAADD010000007">
    <property type="protein sequence ID" value="GAA0577220.1"/>
    <property type="molecule type" value="Genomic_DNA"/>
</dbReference>
<feature type="region of interest" description="Disordered" evidence="2">
    <location>
        <begin position="645"/>
        <end position="664"/>
    </location>
</feature>
<name>A0ABP3Q287_9PROT</name>
<evidence type="ECO:0000313" key="6">
    <source>
        <dbReference type="Proteomes" id="UP001499951"/>
    </source>
</evidence>
<dbReference type="InterPro" id="IPR001375">
    <property type="entry name" value="Peptidase_S9_cat"/>
</dbReference>
<reference evidence="6" key="1">
    <citation type="journal article" date="2019" name="Int. J. Syst. Evol. Microbiol.">
        <title>The Global Catalogue of Microorganisms (GCM) 10K type strain sequencing project: providing services to taxonomists for standard genome sequencing and annotation.</title>
        <authorList>
            <consortium name="The Broad Institute Genomics Platform"/>
            <consortium name="The Broad Institute Genome Sequencing Center for Infectious Disease"/>
            <person name="Wu L."/>
            <person name="Ma J."/>
        </authorList>
    </citation>
    <scope>NUCLEOTIDE SEQUENCE [LARGE SCALE GENOMIC DNA]</scope>
    <source>
        <strain evidence="6">JCM 15089</strain>
    </source>
</reference>
<dbReference type="InterPro" id="IPR029058">
    <property type="entry name" value="AB_hydrolase_fold"/>
</dbReference>
<protein>
    <submittedName>
        <fullName evidence="5">S9 family peptidase</fullName>
    </submittedName>
</protein>
<evidence type="ECO:0000256" key="1">
    <source>
        <dbReference type="ARBA" id="ARBA00022801"/>
    </source>
</evidence>
<evidence type="ECO:0000313" key="5">
    <source>
        <dbReference type="EMBL" id="GAA0577220.1"/>
    </source>
</evidence>
<dbReference type="Gene3D" id="3.40.50.1820">
    <property type="entry name" value="alpha/beta hydrolase"/>
    <property type="match status" value="1"/>
</dbReference>
<feature type="compositionally biased region" description="Pro residues" evidence="2">
    <location>
        <begin position="650"/>
        <end position="664"/>
    </location>
</feature>
<dbReference type="SUPFAM" id="SSF53474">
    <property type="entry name" value="alpha/beta-Hydrolases"/>
    <property type="match status" value="1"/>
</dbReference>
<evidence type="ECO:0000256" key="3">
    <source>
        <dbReference type="SAM" id="SignalP"/>
    </source>
</evidence>
<sequence>MFHRGWLAAAAAALVLWAAAAQGAPLEAYGKLPTLSNVIISPDGATLAYVKELDTKRVMVAQSIANRQVLGIINITDSKVRNLQWADNQTLILTTSVTALPRGLTGRRQEYMLAQSFNTQSKQQRALLDHVGNLKEDVEVMNVVAGVPQPRTIDGHTVIFVKGIYFPNNVGHLALFSIDLTANSTRIVSRQNDSRAEDWVVDDAGNIVAESSYDEEEQHWKLEIFRDGERTTVMDVPAPIESPSLEGLSEDGTAVIVSLPGNDGNPTYKQISLKDGTASAWAHAEVGFGGVITSLKTGRVTGGTRLTETNDYVFFDPHADRMWRSVKAAFKSATDVDLESWSDDRMKVVAHVFGTDYGEGYFLVDMTQHHASPVGPAYAGIDDVAPRRWIEYKAADGRVLHAYLTLPIGKDGKDAKNLPLIVMPHGGPHARDYPGFDWFSQALASRGYVVLQPQFRGSDGFGLDLLTAGYGEFGKKMQTDLSDGVRALAAQGMIDPKRVCIVGASYGGYAALAGATIDTGIYRCAVSIAGLSDIRAQLRYWRWPRNNVDARSDRFWDRFLAVGDPDDPKLKDISPIKHVDKVSIPILLIHGKDDTVVPYSQSDDMADELKDAKKPYEFVTLRHEDHWLSKSETRLQMLQATVKFLEANNPPDPPAPPTPVASAQ</sequence>
<keyword evidence="6" id="KW-1185">Reference proteome</keyword>
<feature type="chain" id="PRO_5046022039" evidence="3">
    <location>
        <begin position="24"/>
        <end position="664"/>
    </location>
</feature>
<dbReference type="RefSeq" id="WP_166936274.1">
    <property type="nucleotide sequence ID" value="NZ_BAAADD010000007.1"/>
</dbReference>
<gene>
    <name evidence="5" type="ORF">GCM10008942_27610</name>
</gene>
<organism evidence="5 6">
    <name type="scientific">Rhizomicrobium electricum</name>
    <dbReference type="NCBI Taxonomy" id="480070"/>
    <lineage>
        <taxon>Bacteria</taxon>
        <taxon>Pseudomonadati</taxon>
        <taxon>Pseudomonadota</taxon>
        <taxon>Alphaproteobacteria</taxon>
        <taxon>Micropepsales</taxon>
        <taxon>Micropepsaceae</taxon>
        <taxon>Rhizomicrobium</taxon>
    </lineage>
</organism>
<dbReference type="PANTHER" id="PTHR42776">
    <property type="entry name" value="SERINE PEPTIDASE S9 FAMILY MEMBER"/>
    <property type="match status" value="1"/>
</dbReference>
<feature type="domain" description="Peptidase S9 prolyl oligopeptidase catalytic" evidence="4">
    <location>
        <begin position="435"/>
        <end position="647"/>
    </location>
</feature>
<keyword evidence="3" id="KW-0732">Signal</keyword>
<dbReference type="SUPFAM" id="SSF82171">
    <property type="entry name" value="DPP6 N-terminal domain-like"/>
    <property type="match status" value="1"/>
</dbReference>
<comment type="caution">
    <text evidence="5">The sequence shown here is derived from an EMBL/GenBank/DDBJ whole genome shotgun (WGS) entry which is preliminary data.</text>
</comment>
<dbReference type="PANTHER" id="PTHR42776:SF27">
    <property type="entry name" value="DIPEPTIDYL PEPTIDASE FAMILY MEMBER 6"/>
    <property type="match status" value="1"/>
</dbReference>